<dbReference type="InterPro" id="IPR016095">
    <property type="entry name" value="Ribosomal_uL1_3-a/b-sand"/>
</dbReference>
<dbReference type="Gene3D" id="3.40.50.790">
    <property type="match status" value="1"/>
</dbReference>
<dbReference type="GO" id="GO:0003723">
    <property type="term" value="F:RNA binding"/>
    <property type="evidence" value="ECO:0007669"/>
    <property type="project" value="InterPro"/>
</dbReference>
<dbReference type="VEuPathDB" id="VectorBase:HLOH_060944"/>
<keyword evidence="2" id="KW-0689">Ribosomal protein</keyword>
<dbReference type="AlphaFoldDB" id="A0A9J6GSG9"/>
<reference evidence="5 6" key="1">
    <citation type="journal article" date="2020" name="Cell">
        <title>Large-Scale Comparative Analyses of Tick Genomes Elucidate Their Genetic Diversity and Vector Capacities.</title>
        <authorList>
            <consortium name="Tick Genome and Microbiome Consortium (TIGMIC)"/>
            <person name="Jia N."/>
            <person name="Wang J."/>
            <person name="Shi W."/>
            <person name="Du L."/>
            <person name="Sun Y."/>
            <person name="Zhan W."/>
            <person name="Jiang J.F."/>
            <person name="Wang Q."/>
            <person name="Zhang B."/>
            <person name="Ji P."/>
            <person name="Bell-Sakyi L."/>
            <person name="Cui X.M."/>
            <person name="Yuan T.T."/>
            <person name="Jiang B.G."/>
            <person name="Yang W.F."/>
            <person name="Lam T.T."/>
            <person name="Chang Q.C."/>
            <person name="Ding S.J."/>
            <person name="Wang X.J."/>
            <person name="Zhu J.G."/>
            <person name="Ruan X.D."/>
            <person name="Zhao L."/>
            <person name="Wei J.T."/>
            <person name="Ye R.Z."/>
            <person name="Que T.C."/>
            <person name="Du C.H."/>
            <person name="Zhou Y.H."/>
            <person name="Cheng J.X."/>
            <person name="Dai P.F."/>
            <person name="Guo W.B."/>
            <person name="Han X.H."/>
            <person name="Huang E.J."/>
            <person name="Li L.F."/>
            <person name="Wei W."/>
            <person name="Gao Y.C."/>
            <person name="Liu J.Z."/>
            <person name="Shao H.Z."/>
            <person name="Wang X."/>
            <person name="Wang C.C."/>
            <person name="Yang T.C."/>
            <person name="Huo Q.B."/>
            <person name="Li W."/>
            <person name="Chen H.Y."/>
            <person name="Chen S.E."/>
            <person name="Zhou L.G."/>
            <person name="Ni X.B."/>
            <person name="Tian J.H."/>
            <person name="Sheng Y."/>
            <person name="Liu T."/>
            <person name="Pan Y.S."/>
            <person name="Xia L.Y."/>
            <person name="Li J."/>
            <person name="Zhao F."/>
            <person name="Cao W.C."/>
        </authorList>
    </citation>
    <scope>NUCLEOTIDE SEQUENCE [LARGE SCALE GENOMIC DNA]</scope>
    <source>
        <strain evidence="5">HaeL-2018</strain>
    </source>
</reference>
<gene>
    <name evidence="5" type="ORF">HPB48_013479</name>
</gene>
<keyword evidence="6" id="KW-1185">Reference proteome</keyword>
<organism evidence="5 6">
    <name type="scientific">Haemaphysalis longicornis</name>
    <name type="common">Bush tick</name>
    <dbReference type="NCBI Taxonomy" id="44386"/>
    <lineage>
        <taxon>Eukaryota</taxon>
        <taxon>Metazoa</taxon>
        <taxon>Ecdysozoa</taxon>
        <taxon>Arthropoda</taxon>
        <taxon>Chelicerata</taxon>
        <taxon>Arachnida</taxon>
        <taxon>Acari</taxon>
        <taxon>Parasitiformes</taxon>
        <taxon>Ixodida</taxon>
        <taxon>Ixodoidea</taxon>
        <taxon>Ixodidae</taxon>
        <taxon>Haemaphysalinae</taxon>
        <taxon>Haemaphysalis</taxon>
    </lineage>
</organism>
<evidence type="ECO:0000313" key="5">
    <source>
        <dbReference type="EMBL" id="KAH9377721.1"/>
    </source>
</evidence>
<dbReference type="PANTHER" id="PTHR36427">
    <property type="entry name" value="54S RIBOSOMAL PROTEIN L1, MITOCHONDRIAL"/>
    <property type="match status" value="1"/>
</dbReference>
<proteinExistence type="inferred from homology"/>
<comment type="caution">
    <text evidence="5">The sequence shown here is derived from an EMBL/GenBank/DDBJ whole genome shotgun (WGS) entry which is preliminary data.</text>
</comment>
<dbReference type="GO" id="GO:0006412">
    <property type="term" value="P:translation"/>
    <property type="evidence" value="ECO:0007669"/>
    <property type="project" value="InterPro"/>
</dbReference>
<evidence type="ECO:0000256" key="4">
    <source>
        <dbReference type="ARBA" id="ARBA00035241"/>
    </source>
</evidence>
<dbReference type="GO" id="GO:0003735">
    <property type="term" value="F:structural constituent of ribosome"/>
    <property type="evidence" value="ECO:0007669"/>
    <property type="project" value="InterPro"/>
</dbReference>
<evidence type="ECO:0000256" key="2">
    <source>
        <dbReference type="ARBA" id="ARBA00022980"/>
    </source>
</evidence>
<accession>A0A9J6GSG9</accession>
<dbReference type="InterPro" id="IPR028364">
    <property type="entry name" value="Ribosomal_uL1/biogenesis"/>
</dbReference>
<dbReference type="Pfam" id="PF00687">
    <property type="entry name" value="Ribosomal_L1"/>
    <property type="match status" value="1"/>
</dbReference>
<dbReference type="Gene3D" id="3.30.190.20">
    <property type="match status" value="1"/>
</dbReference>
<dbReference type="PANTHER" id="PTHR36427:SF3">
    <property type="entry name" value="LARGE RIBOSOMAL SUBUNIT PROTEIN UL1M"/>
    <property type="match status" value="1"/>
</dbReference>
<dbReference type="SUPFAM" id="SSF56808">
    <property type="entry name" value="Ribosomal protein L1"/>
    <property type="match status" value="1"/>
</dbReference>
<evidence type="ECO:0000256" key="3">
    <source>
        <dbReference type="ARBA" id="ARBA00023274"/>
    </source>
</evidence>
<dbReference type="InterPro" id="IPR002143">
    <property type="entry name" value="Ribosomal_uL1"/>
</dbReference>
<dbReference type="CDD" id="cd00403">
    <property type="entry name" value="Ribosomal_L1"/>
    <property type="match status" value="1"/>
</dbReference>
<dbReference type="Proteomes" id="UP000821853">
    <property type="component" value="Unassembled WGS sequence"/>
</dbReference>
<dbReference type="InterPro" id="IPR023674">
    <property type="entry name" value="Ribosomal_uL1-like"/>
</dbReference>
<sequence length="218" mass="24676">MESRISTDKLASSIAAVVAASKKKPRKFVETVQLLIVLKKWDPRKDGRFYGTVKVLYAPRPKFRACILGDQQHCDEAKDLDLPFMNKNQIEEISKSSTRLNKLVKTYDAFLASPSLFNKLPGPFRRVLYVARKEPTLLTHDESMGAKVEELKSTVSFRMRRVACLCVTVGNVGMPREEMLENVFTVVDYLLPLVKGAWHNIRSLSVKSSMGPPQRLYG</sequence>
<evidence type="ECO:0000256" key="1">
    <source>
        <dbReference type="ARBA" id="ARBA00010531"/>
    </source>
</evidence>
<keyword evidence="3" id="KW-0687">Ribonucleoprotein</keyword>
<dbReference type="GO" id="GO:0015934">
    <property type="term" value="C:large ribosomal subunit"/>
    <property type="evidence" value="ECO:0007669"/>
    <property type="project" value="InterPro"/>
</dbReference>
<dbReference type="PIRSF" id="PIRSF002155">
    <property type="entry name" value="Ribosomal_L1"/>
    <property type="match status" value="1"/>
</dbReference>
<evidence type="ECO:0000313" key="6">
    <source>
        <dbReference type="Proteomes" id="UP000821853"/>
    </source>
</evidence>
<comment type="similarity">
    <text evidence="1">Belongs to the universal ribosomal protein uL1 family.</text>
</comment>
<name>A0A9J6GSG9_HAELO</name>
<protein>
    <recommendedName>
        <fullName evidence="4">Large ribosomal subunit protein uL1</fullName>
    </recommendedName>
</protein>
<dbReference type="OrthoDB" id="10251727at2759"/>
<dbReference type="EMBL" id="JABSTR010000008">
    <property type="protein sequence ID" value="KAH9377721.1"/>
    <property type="molecule type" value="Genomic_DNA"/>
</dbReference>